<reference evidence="2" key="1">
    <citation type="journal article" date="2013" name="Nature">
        <title>Pan genome of the phytoplankton Emiliania underpins its global distribution.</title>
        <authorList>
            <person name="Read B.A."/>
            <person name="Kegel J."/>
            <person name="Klute M.J."/>
            <person name="Kuo A."/>
            <person name="Lefebvre S.C."/>
            <person name="Maumus F."/>
            <person name="Mayer C."/>
            <person name="Miller J."/>
            <person name="Monier A."/>
            <person name="Salamov A."/>
            <person name="Young J."/>
            <person name="Aguilar M."/>
            <person name="Claverie J.M."/>
            <person name="Frickenhaus S."/>
            <person name="Gonzalez K."/>
            <person name="Herman E.K."/>
            <person name="Lin Y.C."/>
            <person name="Napier J."/>
            <person name="Ogata H."/>
            <person name="Sarno A.F."/>
            <person name="Shmutz J."/>
            <person name="Schroeder D."/>
            <person name="de Vargas C."/>
            <person name="Verret F."/>
            <person name="von Dassow P."/>
            <person name="Valentin K."/>
            <person name="Van de Peer Y."/>
            <person name="Wheeler G."/>
            <person name="Dacks J.B."/>
            <person name="Delwiche C.F."/>
            <person name="Dyhrman S.T."/>
            <person name="Glockner G."/>
            <person name="John U."/>
            <person name="Richards T."/>
            <person name="Worden A.Z."/>
            <person name="Zhang X."/>
            <person name="Grigoriev I.V."/>
            <person name="Allen A.E."/>
            <person name="Bidle K."/>
            <person name="Borodovsky M."/>
            <person name="Bowler C."/>
            <person name="Brownlee C."/>
            <person name="Cock J.M."/>
            <person name="Elias M."/>
            <person name="Gladyshev V.N."/>
            <person name="Groth M."/>
            <person name="Guda C."/>
            <person name="Hadaegh A."/>
            <person name="Iglesias-Rodriguez M.D."/>
            <person name="Jenkins J."/>
            <person name="Jones B.M."/>
            <person name="Lawson T."/>
            <person name="Leese F."/>
            <person name="Lindquist E."/>
            <person name="Lobanov A."/>
            <person name="Lomsadze A."/>
            <person name="Malik S.B."/>
            <person name="Marsh M.E."/>
            <person name="Mackinder L."/>
            <person name="Mock T."/>
            <person name="Mueller-Roeber B."/>
            <person name="Pagarete A."/>
            <person name="Parker M."/>
            <person name="Probert I."/>
            <person name="Quesneville H."/>
            <person name="Raines C."/>
            <person name="Rensing S.A."/>
            <person name="Riano-Pachon D.M."/>
            <person name="Richier S."/>
            <person name="Rokitta S."/>
            <person name="Shiraiwa Y."/>
            <person name="Soanes D.M."/>
            <person name="van der Giezen M."/>
            <person name="Wahlund T.M."/>
            <person name="Williams B."/>
            <person name="Wilson W."/>
            <person name="Wolfe G."/>
            <person name="Wurch L.L."/>
        </authorList>
    </citation>
    <scope>NUCLEOTIDE SEQUENCE</scope>
</reference>
<dbReference type="HOGENOM" id="CLU_014813_3_1_1"/>
<dbReference type="PANTHER" id="PTHR43881:SF1">
    <property type="entry name" value="GAMMA-GLUTAMYLTRANSPEPTIDASE (AFU_ORTHOLOGUE AFUA_4G13580)"/>
    <property type="match status" value="1"/>
</dbReference>
<evidence type="ECO:0000313" key="2">
    <source>
        <dbReference type="Proteomes" id="UP000013827"/>
    </source>
</evidence>
<dbReference type="Gene3D" id="3.60.20.40">
    <property type="match status" value="1"/>
</dbReference>
<dbReference type="InterPro" id="IPR043137">
    <property type="entry name" value="GGT_ssub_C"/>
</dbReference>
<accession>A0A0D3K394</accession>
<dbReference type="eggNOG" id="KOG2410">
    <property type="taxonomic scope" value="Eukaryota"/>
</dbReference>
<reference evidence="1" key="2">
    <citation type="submission" date="2024-10" db="UniProtKB">
        <authorList>
            <consortium name="EnsemblProtists"/>
        </authorList>
    </citation>
    <scope>IDENTIFICATION</scope>
</reference>
<dbReference type="EnsemblProtists" id="EOD30229">
    <property type="protein sequence ID" value="EOD30229"/>
    <property type="gene ID" value="EMIHUDRAFT_233213"/>
</dbReference>
<organism evidence="1 2">
    <name type="scientific">Emiliania huxleyi (strain CCMP1516)</name>
    <dbReference type="NCBI Taxonomy" id="280463"/>
    <lineage>
        <taxon>Eukaryota</taxon>
        <taxon>Haptista</taxon>
        <taxon>Haptophyta</taxon>
        <taxon>Prymnesiophyceae</taxon>
        <taxon>Isochrysidales</taxon>
        <taxon>Noelaerhabdaceae</taxon>
        <taxon>Emiliania</taxon>
    </lineage>
</organism>
<dbReference type="PANTHER" id="PTHR43881">
    <property type="entry name" value="GAMMA-GLUTAMYLTRANSPEPTIDASE (AFU_ORTHOLOGUE AFUA_4G13580)"/>
    <property type="match status" value="1"/>
</dbReference>
<dbReference type="Pfam" id="PF01019">
    <property type="entry name" value="G_glu_transpept"/>
    <property type="match status" value="1"/>
</dbReference>
<dbReference type="RefSeq" id="XP_005782658.1">
    <property type="nucleotide sequence ID" value="XM_005782601.1"/>
</dbReference>
<proteinExistence type="predicted"/>
<dbReference type="PRINTS" id="PR01210">
    <property type="entry name" value="GGTRANSPTASE"/>
</dbReference>
<evidence type="ECO:0008006" key="3">
    <source>
        <dbReference type="Google" id="ProtNLM"/>
    </source>
</evidence>
<dbReference type="AlphaFoldDB" id="A0A0D3K394"/>
<name>A0A0D3K394_EMIH1</name>
<keyword evidence="2" id="KW-1185">Reference proteome</keyword>
<dbReference type="Gene3D" id="1.10.246.130">
    <property type="match status" value="1"/>
</dbReference>
<dbReference type="OMA" id="GCKLAMA"/>
<dbReference type="InterPro" id="IPR043138">
    <property type="entry name" value="GGT_lsub"/>
</dbReference>
<sequence length="561" mass="57743">MVDSPDNPPLNFHSRRSPTICTHGVAAASQPLAAEIGLRVLRSGGNAADACVAMAAALNCVEPCMTGIGGDAFCLYFDAASGEVHGLNGSGRSPAALDLATAQASLDAPGRIALDPSSPHCVTVPGAAAAWCDAIERFGSMPLATVLQPAIDLAEEGFPVNVVAATQWAAQEAQLTRWGASNPGASALLRDGKAPKAGELMRMPELASTFRALAERGKAGFYSGRVASAVCEVLQAHGGLMTEADLAAHRSTFDSPVCVDFRGVKVWEMPPSGQGLVALLALRTLSRLPQLDSLPHNSAEYLHLVAEALRLAFADGAACIGDGGGEAGAAEEIARLLSDDYSAARASLVDSERAAEHLPAAAAALASTGTDTVYMTAVDGQGNACSFINSNFMGFGSGLNRGANFLLTEGHPNSVEPGKRPYHTIIPGMATVGRELFASFGVMGGFMQPQGHVQARRAALDAPRLCVEATGGAVGLQEPASRHSSGVVLLLEDGIPDEVAEELRRKGHAVRGPVCGEGRLVFGKGQVIQRRAVPSPPGAEGPRAVLWAGSDGRADGAALGW</sequence>
<dbReference type="GeneID" id="17275502"/>
<dbReference type="SUPFAM" id="SSF56235">
    <property type="entry name" value="N-terminal nucleophile aminohydrolases (Ntn hydrolases)"/>
    <property type="match status" value="1"/>
</dbReference>
<dbReference type="KEGG" id="ehx:EMIHUDRAFT_233213"/>
<dbReference type="InterPro" id="IPR052896">
    <property type="entry name" value="GGT-like_enzyme"/>
</dbReference>
<dbReference type="InterPro" id="IPR029055">
    <property type="entry name" value="Ntn_hydrolases_N"/>
</dbReference>
<dbReference type="PaxDb" id="2903-EOD30229"/>
<dbReference type="Proteomes" id="UP000013827">
    <property type="component" value="Unassembled WGS sequence"/>
</dbReference>
<dbReference type="STRING" id="2903.R1FAD7"/>
<evidence type="ECO:0000313" key="1">
    <source>
        <dbReference type="EnsemblProtists" id="EOD30229"/>
    </source>
</evidence>
<protein>
    <recommendedName>
        <fullName evidence="3">Gamma-glutamyltransferase</fullName>
    </recommendedName>
</protein>